<dbReference type="AlphaFoldDB" id="A0A5B9W179"/>
<dbReference type="KEGG" id="agv:OJF2_25620"/>
<dbReference type="InterPro" id="IPR045584">
    <property type="entry name" value="Pilin-like"/>
</dbReference>
<dbReference type="Pfam" id="PF07963">
    <property type="entry name" value="N_methyl"/>
    <property type="match status" value="1"/>
</dbReference>
<gene>
    <name evidence="2" type="primary">xcpT_4</name>
    <name evidence="2" type="ORF">OJF2_25620</name>
</gene>
<dbReference type="InterPro" id="IPR027558">
    <property type="entry name" value="Pre_pil_HX9DG_C"/>
</dbReference>
<dbReference type="RefSeq" id="WP_148594013.1">
    <property type="nucleotide sequence ID" value="NZ_CP042997.1"/>
</dbReference>
<dbReference type="Proteomes" id="UP000324233">
    <property type="component" value="Chromosome"/>
</dbReference>
<dbReference type="EMBL" id="CP042997">
    <property type="protein sequence ID" value="QEH34029.1"/>
    <property type="molecule type" value="Genomic_DNA"/>
</dbReference>
<dbReference type="PANTHER" id="PTHR30093">
    <property type="entry name" value="GENERAL SECRETION PATHWAY PROTEIN G"/>
    <property type="match status" value="1"/>
</dbReference>
<dbReference type="SUPFAM" id="SSF54523">
    <property type="entry name" value="Pili subunits"/>
    <property type="match status" value="1"/>
</dbReference>
<dbReference type="InterPro" id="IPR012902">
    <property type="entry name" value="N_methyl_site"/>
</dbReference>
<keyword evidence="3" id="KW-1185">Reference proteome</keyword>
<evidence type="ECO:0000313" key="2">
    <source>
        <dbReference type="EMBL" id="QEH34029.1"/>
    </source>
</evidence>
<feature type="domain" description="DUF1559" evidence="1">
    <location>
        <begin position="31"/>
        <end position="346"/>
    </location>
</feature>
<dbReference type="NCBIfam" id="TIGR04294">
    <property type="entry name" value="pre_pil_HX9DG"/>
    <property type="match status" value="1"/>
</dbReference>
<dbReference type="PANTHER" id="PTHR30093:SF2">
    <property type="entry name" value="TYPE II SECRETION SYSTEM PROTEIN H"/>
    <property type="match status" value="1"/>
</dbReference>
<accession>A0A5B9W179</accession>
<dbReference type="OrthoDB" id="248752at2"/>
<dbReference type="Pfam" id="PF07596">
    <property type="entry name" value="SBP_bac_10"/>
    <property type="match status" value="1"/>
</dbReference>
<reference evidence="2 3" key="1">
    <citation type="submission" date="2019-08" db="EMBL/GenBank/DDBJ databases">
        <title>Deep-cultivation of Planctomycetes and their phenomic and genomic characterization uncovers novel biology.</title>
        <authorList>
            <person name="Wiegand S."/>
            <person name="Jogler M."/>
            <person name="Boedeker C."/>
            <person name="Pinto D."/>
            <person name="Vollmers J."/>
            <person name="Rivas-Marin E."/>
            <person name="Kohn T."/>
            <person name="Peeters S.H."/>
            <person name="Heuer A."/>
            <person name="Rast P."/>
            <person name="Oberbeckmann S."/>
            <person name="Bunk B."/>
            <person name="Jeske O."/>
            <person name="Meyerdierks A."/>
            <person name="Storesund J.E."/>
            <person name="Kallscheuer N."/>
            <person name="Luecker S."/>
            <person name="Lage O.M."/>
            <person name="Pohl T."/>
            <person name="Merkel B.J."/>
            <person name="Hornburger P."/>
            <person name="Mueller R.-W."/>
            <person name="Bruemmer F."/>
            <person name="Labrenz M."/>
            <person name="Spormann A.M."/>
            <person name="Op den Camp H."/>
            <person name="Overmann J."/>
            <person name="Amann R."/>
            <person name="Jetten M.S.M."/>
            <person name="Mascher T."/>
            <person name="Medema M.H."/>
            <person name="Devos D.P."/>
            <person name="Kaster A.-K."/>
            <person name="Ovreas L."/>
            <person name="Rohde M."/>
            <person name="Galperin M.Y."/>
            <person name="Jogler C."/>
        </authorList>
    </citation>
    <scope>NUCLEOTIDE SEQUENCE [LARGE SCALE GENOMIC DNA]</scope>
    <source>
        <strain evidence="2 3">OJF2</strain>
    </source>
</reference>
<evidence type="ECO:0000259" key="1">
    <source>
        <dbReference type="Pfam" id="PF07596"/>
    </source>
</evidence>
<evidence type="ECO:0000313" key="3">
    <source>
        <dbReference type="Proteomes" id="UP000324233"/>
    </source>
</evidence>
<dbReference type="Gene3D" id="3.30.700.10">
    <property type="entry name" value="Glycoprotein, Type 4 Pilin"/>
    <property type="match status" value="1"/>
</dbReference>
<organism evidence="2 3">
    <name type="scientific">Aquisphaera giovannonii</name>
    <dbReference type="NCBI Taxonomy" id="406548"/>
    <lineage>
        <taxon>Bacteria</taxon>
        <taxon>Pseudomonadati</taxon>
        <taxon>Planctomycetota</taxon>
        <taxon>Planctomycetia</taxon>
        <taxon>Isosphaerales</taxon>
        <taxon>Isosphaeraceae</taxon>
        <taxon>Aquisphaera</taxon>
    </lineage>
</organism>
<proteinExistence type="predicted"/>
<sequence>MRSRRAFTLIELLVVIAIIAVLIALLLPAVQSAREAARRAQCINNLKQIGLSLHNYHDQNNSLPPLIQNGGVWLWDPAHQDPWPLNWSASTLPQLEAMPMYNAINFNWNTVGSPPNQTVLNARINSLLCPSDAVSQPSQGASMRSYHACFGGPAAIGGWNGAITPLTQDSAGLNGLDASQANSNLGAHGFASITDGLSNTAMVSEKLIGSGPASPVARNSADVKRGYGWKVSVADPLDQGINGGTMALAFAQACQAVPGSQQSFGGLNPANGIYWLGGTPSSCLMWASYNHITPPNSVVCIASNDPNSGAWGNVFDSMPATSNHPGGVNVAFADGSVKFVKDTIALQTWWALASRAGGEIVSADAY</sequence>
<name>A0A5B9W179_9BACT</name>
<protein>
    <submittedName>
        <fullName evidence="2">Type II secretion system protein G</fullName>
    </submittedName>
</protein>
<dbReference type="NCBIfam" id="TIGR02532">
    <property type="entry name" value="IV_pilin_GFxxxE"/>
    <property type="match status" value="1"/>
</dbReference>
<dbReference type="InterPro" id="IPR011453">
    <property type="entry name" value="DUF1559"/>
</dbReference>